<protein>
    <submittedName>
        <fullName evidence="1">Uncharacterized protein</fullName>
    </submittedName>
</protein>
<organism evidence="1 2">
    <name type="scientific">Mytilus edulis</name>
    <name type="common">Blue mussel</name>
    <dbReference type="NCBI Taxonomy" id="6550"/>
    <lineage>
        <taxon>Eukaryota</taxon>
        <taxon>Metazoa</taxon>
        <taxon>Spiralia</taxon>
        <taxon>Lophotrochozoa</taxon>
        <taxon>Mollusca</taxon>
        <taxon>Bivalvia</taxon>
        <taxon>Autobranchia</taxon>
        <taxon>Pteriomorphia</taxon>
        <taxon>Mytilida</taxon>
        <taxon>Mytiloidea</taxon>
        <taxon>Mytilidae</taxon>
        <taxon>Mytilinae</taxon>
        <taxon>Mytilus</taxon>
    </lineage>
</organism>
<evidence type="ECO:0000313" key="2">
    <source>
        <dbReference type="Proteomes" id="UP000683360"/>
    </source>
</evidence>
<name>A0A8S3R8S9_MYTED</name>
<proteinExistence type="predicted"/>
<comment type="caution">
    <text evidence="1">The sequence shown here is derived from an EMBL/GenBank/DDBJ whole genome shotgun (WGS) entry which is preliminary data.</text>
</comment>
<dbReference type="AlphaFoldDB" id="A0A8S3R8S9"/>
<keyword evidence="2" id="KW-1185">Reference proteome</keyword>
<reference evidence="1" key="1">
    <citation type="submission" date="2021-03" db="EMBL/GenBank/DDBJ databases">
        <authorList>
            <person name="Bekaert M."/>
        </authorList>
    </citation>
    <scope>NUCLEOTIDE SEQUENCE</scope>
</reference>
<accession>A0A8S3R8S9</accession>
<dbReference type="OrthoDB" id="6763534at2759"/>
<evidence type="ECO:0000313" key="1">
    <source>
        <dbReference type="EMBL" id="CAG2204215.1"/>
    </source>
</evidence>
<gene>
    <name evidence="1" type="ORF">MEDL_18685</name>
</gene>
<sequence length="212" mass="24290">MRARSCLVQVDDQCHDEAKPAAMKRDEKHVQDLIVYITENITNLFDVDNHPRQLINISTGLLASHDIEDLLLKSVETGRTKMKIFVESSLSTDNAEHVLRSCLQTKMWMSSHLDHPNHLSLYEYGWKKSSQGPDPVYFLGMMTSDFLPDFIFSCKGKYICSTSCICREQQMSSTELCHCQGSDTCQNIYCKEDIDLEDQMNDDDEDENDTSD</sequence>
<dbReference type="EMBL" id="CAJPWZ010000941">
    <property type="protein sequence ID" value="CAG2204215.1"/>
    <property type="molecule type" value="Genomic_DNA"/>
</dbReference>
<dbReference type="Proteomes" id="UP000683360">
    <property type="component" value="Unassembled WGS sequence"/>
</dbReference>